<evidence type="ECO:0000313" key="2">
    <source>
        <dbReference type="Proteomes" id="UP000805193"/>
    </source>
</evidence>
<proteinExistence type="predicted"/>
<gene>
    <name evidence="1" type="ORF">HPB47_024987</name>
</gene>
<reference evidence="1 2" key="1">
    <citation type="journal article" date="2020" name="Cell">
        <title>Large-Scale Comparative Analyses of Tick Genomes Elucidate Their Genetic Diversity and Vector Capacities.</title>
        <authorList>
            <consortium name="Tick Genome and Microbiome Consortium (TIGMIC)"/>
            <person name="Jia N."/>
            <person name="Wang J."/>
            <person name="Shi W."/>
            <person name="Du L."/>
            <person name="Sun Y."/>
            <person name="Zhan W."/>
            <person name="Jiang J.F."/>
            <person name="Wang Q."/>
            <person name="Zhang B."/>
            <person name="Ji P."/>
            <person name="Bell-Sakyi L."/>
            <person name="Cui X.M."/>
            <person name="Yuan T.T."/>
            <person name="Jiang B.G."/>
            <person name="Yang W.F."/>
            <person name="Lam T.T."/>
            <person name="Chang Q.C."/>
            <person name="Ding S.J."/>
            <person name="Wang X.J."/>
            <person name="Zhu J.G."/>
            <person name="Ruan X.D."/>
            <person name="Zhao L."/>
            <person name="Wei J.T."/>
            <person name="Ye R.Z."/>
            <person name="Que T.C."/>
            <person name="Du C.H."/>
            <person name="Zhou Y.H."/>
            <person name="Cheng J.X."/>
            <person name="Dai P.F."/>
            <person name="Guo W.B."/>
            <person name="Han X.H."/>
            <person name="Huang E.J."/>
            <person name="Li L.F."/>
            <person name="Wei W."/>
            <person name="Gao Y.C."/>
            <person name="Liu J.Z."/>
            <person name="Shao H.Z."/>
            <person name="Wang X."/>
            <person name="Wang C.C."/>
            <person name="Yang T.C."/>
            <person name="Huo Q.B."/>
            <person name="Li W."/>
            <person name="Chen H.Y."/>
            <person name="Chen S.E."/>
            <person name="Zhou L.G."/>
            <person name="Ni X.B."/>
            <person name="Tian J.H."/>
            <person name="Sheng Y."/>
            <person name="Liu T."/>
            <person name="Pan Y.S."/>
            <person name="Xia L.Y."/>
            <person name="Li J."/>
            <person name="Zhao F."/>
            <person name="Cao W.C."/>
        </authorList>
    </citation>
    <scope>NUCLEOTIDE SEQUENCE [LARGE SCALE GENOMIC DNA]</scope>
    <source>
        <strain evidence="1">Iper-2018</strain>
    </source>
</reference>
<organism evidence="1 2">
    <name type="scientific">Ixodes persulcatus</name>
    <name type="common">Taiga tick</name>
    <dbReference type="NCBI Taxonomy" id="34615"/>
    <lineage>
        <taxon>Eukaryota</taxon>
        <taxon>Metazoa</taxon>
        <taxon>Ecdysozoa</taxon>
        <taxon>Arthropoda</taxon>
        <taxon>Chelicerata</taxon>
        <taxon>Arachnida</taxon>
        <taxon>Acari</taxon>
        <taxon>Parasitiformes</taxon>
        <taxon>Ixodida</taxon>
        <taxon>Ixodoidea</taxon>
        <taxon>Ixodidae</taxon>
        <taxon>Ixodinae</taxon>
        <taxon>Ixodes</taxon>
    </lineage>
</organism>
<comment type="caution">
    <text evidence="1">The sequence shown here is derived from an EMBL/GenBank/DDBJ whole genome shotgun (WGS) entry which is preliminary data.</text>
</comment>
<evidence type="ECO:0000313" key="1">
    <source>
        <dbReference type="EMBL" id="KAG0428013.1"/>
    </source>
</evidence>
<sequence>MDGQNLLVVHTGLNDVLQGRDQNLVKNDVEAPPTPFHFSGANGGEEVAFSPALALPKRKESYQSTTEQATHRTVGLKDLNDRRTDNSLGGRRTHQLVSMAGNEVGTSRKSDQTIGERHEMETGTHREQVRLSAEARPSNVPLAAQLKDKRHRSGIQAEAPPSCLSIAA</sequence>
<keyword evidence="2" id="KW-1185">Reference proteome</keyword>
<dbReference type="EMBL" id="JABSTQ010009570">
    <property type="protein sequence ID" value="KAG0428013.1"/>
    <property type="molecule type" value="Genomic_DNA"/>
</dbReference>
<dbReference type="Proteomes" id="UP000805193">
    <property type="component" value="Unassembled WGS sequence"/>
</dbReference>
<protein>
    <submittedName>
        <fullName evidence="1">Uncharacterized protein</fullName>
    </submittedName>
</protein>
<accession>A0AC60Q4U6</accession>
<name>A0AC60Q4U6_IXOPE</name>